<evidence type="ECO:0000313" key="4">
    <source>
        <dbReference type="Proteomes" id="UP000295807"/>
    </source>
</evidence>
<dbReference type="AlphaFoldDB" id="A0A4R3KMK7"/>
<organism evidence="3 4">
    <name type="scientific">Anseongella ginsenosidimutans</name>
    <dbReference type="NCBI Taxonomy" id="496056"/>
    <lineage>
        <taxon>Bacteria</taxon>
        <taxon>Pseudomonadati</taxon>
        <taxon>Bacteroidota</taxon>
        <taxon>Sphingobacteriia</taxon>
        <taxon>Sphingobacteriales</taxon>
        <taxon>Sphingobacteriaceae</taxon>
        <taxon>Anseongella</taxon>
    </lineage>
</organism>
<protein>
    <submittedName>
        <fullName evidence="3">Carboxypeptidase family protein</fullName>
    </submittedName>
</protein>
<keyword evidence="3" id="KW-0645">Protease</keyword>
<evidence type="ECO:0000256" key="1">
    <source>
        <dbReference type="SAM" id="MobiDB-lite"/>
    </source>
</evidence>
<accession>A0A4R3KMK7</accession>
<gene>
    <name evidence="3" type="ORF">EDD80_11393</name>
</gene>
<keyword evidence="3" id="KW-0121">Carboxypeptidase</keyword>
<dbReference type="SUPFAM" id="SSF56935">
    <property type="entry name" value="Porins"/>
    <property type="match status" value="1"/>
</dbReference>
<proteinExistence type="predicted"/>
<name>A0A4R3KMK7_9SPHI</name>
<feature type="domain" description="Outer membrane protein beta-barrel" evidence="2">
    <location>
        <begin position="429"/>
        <end position="897"/>
    </location>
</feature>
<keyword evidence="4" id="KW-1185">Reference proteome</keyword>
<dbReference type="EMBL" id="SMAD01000013">
    <property type="protein sequence ID" value="TCS85354.1"/>
    <property type="molecule type" value="Genomic_DNA"/>
</dbReference>
<keyword evidence="3" id="KW-0378">Hydrolase</keyword>
<dbReference type="OrthoDB" id="1086219at2"/>
<evidence type="ECO:0000313" key="3">
    <source>
        <dbReference type="EMBL" id="TCS85354.1"/>
    </source>
</evidence>
<reference evidence="3 4" key="1">
    <citation type="submission" date="2019-03" db="EMBL/GenBank/DDBJ databases">
        <title>Genomic Encyclopedia of Type Strains, Phase IV (KMG-IV): sequencing the most valuable type-strain genomes for metagenomic binning, comparative biology and taxonomic classification.</title>
        <authorList>
            <person name="Goeker M."/>
        </authorList>
    </citation>
    <scope>NUCLEOTIDE SEQUENCE [LARGE SCALE GENOMIC DNA]</scope>
    <source>
        <strain evidence="3 4">DSM 21100</strain>
    </source>
</reference>
<dbReference type="Pfam" id="PF13620">
    <property type="entry name" value="CarboxypepD_reg"/>
    <property type="match status" value="1"/>
</dbReference>
<dbReference type="Pfam" id="PF14905">
    <property type="entry name" value="OMP_b-brl_3"/>
    <property type="match status" value="1"/>
</dbReference>
<sequence>MRILLLVFFLSWTVLQAYSQAYSLFGSIKSEADTSGVPGAAVRLEGQPGTPSASSPMVAISGSDGTFRFEKVLPGEYTIKIDYLGFEPFVKTIRATQNLNLGIIFLPEASLTLDGIQVTGAPAMGKQMGDTTQFNASAFQTSHNANAENLIEKMPGIQVLNGQVQAQGETVQEILVDGKPFFEGDVEAALKNLPAEIIQNIQVFDKQSDQAEFSGFDDGNKTKAINIVTKPDRRRGQFGQASLGYGTDQRYMAGASVNFFNEERRITVTGVSNDINTSGYSIGETPGGELRGGSEGNATTNRISVNYNDEWGEKLELSGNYSYHHRQNFSQRLQFRDYILSSDSGQIYSEENNRNSTWAGQRLRMRLEYDPNEENELVIEPRFSVEQDHGISYFLGHTANDRGPVNQTENNSSYKGSELEFENEIHYRHRFPKKGRTFSTRLETGIDRDQGETFRLADNTFFSREDPHETLDQFINPDNRQVSWDLNFSYTEPVGDNARIEIEYGAGNNRNRSDEQAFNLAAETGDYTLLDTLLSNTFENNYISQEIEAGYQYSTKQLNVELEAEYQQASLENSQVFPKPYNMERTFHSLLPSVEVEYRFSESENLRLDYRTDTDEPSMGQLQEVIHNANPLHIRTGNSELRQSYRNQLYLRYKSFDAETNKLFYARIEGSVTKNTISNSTIIAEEPIQLSKDIVLERGSQFTRPVNLAEGNWDVRTHVSYGQPVPFIASNLELNGSAGYFRRPGMINNELTFSSTNNFGLGISLSSNISEKVDFNISTRSAYRIVENTVRPQLNTNYFNQSTHFRGNFVFGKGVVFRTELNHRVNAGTSAGYDSNFLLWNLSISKLLFERDRGEICLAVNDLLKQNNSIERNVTELYIEDQRTNMLQQFFMLSFTYSIRNFRGG</sequence>
<feature type="compositionally biased region" description="Polar residues" evidence="1">
    <location>
        <begin position="405"/>
        <end position="415"/>
    </location>
</feature>
<feature type="region of interest" description="Disordered" evidence="1">
    <location>
        <begin position="397"/>
        <end position="416"/>
    </location>
</feature>
<dbReference type="InterPro" id="IPR008969">
    <property type="entry name" value="CarboxyPept-like_regulatory"/>
</dbReference>
<dbReference type="SUPFAM" id="SSF49464">
    <property type="entry name" value="Carboxypeptidase regulatory domain-like"/>
    <property type="match status" value="1"/>
</dbReference>
<dbReference type="InterPro" id="IPR041700">
    <property type="entry name" value="OMP_b-brl_3"/>
</dbReference>
<dbReference type="RefSeq" id="WP_132130344.1">
    <property type="nucleotide sequence ID" value="NZ_CP042432.1"/>
</dbReference>
<dbReference type="Proteomes" id="UP000295807">
    <property type="component" value="Unassembled WGS sequence"/>
</dbReference>
<dbReference type="Gene3D" id="2.60.40.1120">
    <property type="entry name" value="Carboxypeptidase-like, regulatory domain"/>
    <property type="match status" value="1"/>
</dbReference>
<dbReference type="GO" id="GO:0004180">
    <property type="term" value="F:carboxypeptidase activity"/>
    <property type="evidence" value="ECO:0007669"/>
    <property type="project" value="UniProtKB-KW"/>
</dbReference>
<comment type="caution">
    <text evidence="3">The sequence shown here is derived from an EMBL/GenBank/DDBJ whole genome shotgun (WGS) entry which is preliminary data.</text>
</comment>
<evidence type="ECO:0000259" key="2">
    <source>
        <dbReference type="Pfam" id="PF14905"/>
    </source>
</evidence>